<dbReference type="PANTHER" id="PTHR28498:SF1">
    <property type="entry name" value="ZINC FINGER SWIM DOMAIN-CONTAINING PROTEIN 7"/>
    <property type="match status" value="1"/>
</dbReference>
<evidence type="ECO:0000313" key="3">
    <source>
        <dbReference type="Proteomes" id="UP000515204"/>
    </source>
</evidence>
<dbReference type="GO" id="GO:0097196">
    <property type="term" value="C:Shu complex"/>
    <property type="evidence" value="ECO:0007669"/>
    <property type="project" value="TreeGrafter"/>
</dbReference>
<keyword evidence="1" id="KW-0479">Metal-binding</keyword>
<keyword evidence="1" id="KW-0862">Zinc</keyword>
<dbReference type="KEGG" id="dqu:106744584"/>
<dbReference type="InterPro" id="IPR007527">
    <property type="entry name" value="Znf_SWIM"/>
</dbReference>
<evidence type="ECO:0000256" key="1">
    <source>
        <dbReference type="PROSITE-ProRule" id="PRU00325"/>
    </source>
</evidence>
<dbReference type="AlphaFoldDB" id="A0A6P3X9A7"/>
<dbReference type="GO" id="GO:0000724">
    <property type="term" value="P:double-strand break repair via homologous recombination"/>
    <property type="evidence" value="ECO:0007669"/>
    <property type="project" value="TreeGrafter"/>
</dbReference>
<reference evidence="4" key="1">
    <citation type="submission" date="2025-08" db="UniProtKB">
        <authorList>
            <consortium name="RefSeq"/>
        </authorList>
    </citation>
    <scope>IDENTIFICATION</scope>
</reference>
<dbReference type="Pfam" id="PF04434">
    <property type="entry name" value="SWIM"/>
    <property type="match status" value="1"/>
</dbReference>
<dbReference type="RefSeq" id="XP_014474981.1">
    <property type="nucleotide sequence ID" value="XM_014619495.1"/>
</dbReference>
<dbReference type="Proteomes" id="UP000515204">
    <property type="component" value="Unplaced"/>
</dbReference>
<dbReference type="PANTHER" id="PTHR28498">
    <property type="entry name" value="ZINC FINGER SWIM DOMAIN-CONTAINING PROTEIN 7"/>
    <property type="match status" value="1"/>
</dbReference>
<gene>
    <name evidence="4" type="primary">LOC106744584</name>
</gene>
<sequence length="172" mass="20053">MNLDQQVANATSPPIVYDQKYMNFVDTLLKESADEFEKERKFSESSLLKLYKLFGVTFERGLDLYERRRVTQISTSKIIIKEPCKSANEANWLIQVKGHSGALYTLFPETNYCTCDAFRYQVLKDRSAFTCKHVLAAWLASIDNEKLLHQQLMQKQFDSLLLYQVSYKHDAF</sequence>
<dbReference type="GO" id="GO:0008270">
    <property type="term" value="F:zinc ion binding"/>
    <property type="evidence" value="ECO:0007669"/>
    <property type="project" value="UniProtKB-KW"/>
</dbReference>
<keyword evidence="1" id="KW-0863">Zinc-finger</keyword>
<proteinExistence type="predicted"/>
<evidence type="ECO:0000259" key="2">
    <source>
        <dbReference type="PROSITE" id="PS50966"/>
    </source>
</evidence>
<evidence type="ECO:0000313" key="4">
    <source>
        <dbReference type="RefSeq" id="XP_014474981.1"/>
    </source>
</evidence>
<dbReference type="GeneID" id="106744584"/>
<accession>A0A6P3X9A7</accession>
<organism evidence="3 4">
    <name type="scientific">Dinoponera quadriceps</name>
    <name type="common">South American ant</name>
    <dbReference type="NCBI Taxonomy" id="609295"/>
    <lineage>
        <taxon>Eukaryota</taxon>
        <taxon>Metazoa</taxon>
        <taxon>Ecdysozoa</taxon>
        <taxon>Arthropoda</taxon>
        <taxon>Hexapoda</taxon>
        <taxon>Insecta</taxon>
        <taxon>Pterygota</taxon>
        <taxon>Neoptera</taxon>
        <taxon>Endopterygota</taxon>
        <taxon>Hymenoptera</taxon>
        <taxon>Apocrita</taxon>
        <taxon>Aculeata</taxon>
        <taxon>Formicoidea</taxon>
        <taxon>Formicidae</taxon>
        <taxon>Ponerinae</taxon>
        <taxon>Ponerini</taxon>
        <taxon>Dinoponera</taxon>
    </lineage>
</organism>
<dbReference type="PROSITE" id="PS50966">
    <property type="entry name" value="ZF_SWIM"/>
    <property type="match status" value="1"/>
</dbReference>
<dbReference type="OrthoDB" id="337581at2759"/>
<feature type="domain" description="SWIM-type" evidence="2">
    <location>
        <begin position="104"/>
        <end position="142"/>
    </location>
</feature>
<name>A0A6P3X9A7_DINQU</name>
<keyword evidence="3" id="KW-1185">Reference proteome</keyword>
<protein>
    <submittedName>
        <fullName evidence="4">Zinc finger SWIM domain-containing protein 7-like</fullName>
    </submittedName>
</protein>